<accession>A0AAV4FX92</accession>
<dbReference type="EMBL" id="BMAT01011666">
    <property type="protein sequence ID" value="GFR76910.1"/>
    <property type="molecule type" value="Genomic_DNA"/>
</dbReference>
<protein>
    <submittedName>
        <fullName evidence="2">Uncharacterized protein</fullName>
    </submittedName>
</protein>
<evidence type="ECO:0000313" key="3">
    <source>
        <dbReference type="Proteomes" id="UP000762676"/>
    </source>
</evidence>
<feature type="compositionally biased region" description="Basic and acidic residues" evidence="1">
    <location>
        <begin position="71"/>
        <end position="87"/>
    </location>
</feature>
<sequence length="87" mass="9731">MRNLTQGTEKCLSNNSANAKLFEEAASKYNAALKQNEHLRKLTFAENKSTVKTYNIALANLNKTSGKTSQRAKEKETGHKEKTNNMV</sequence>
<evidence type="ECO:0000256" key="1">
    <source>
        <dbReference type="SAM" id="MobiDB-lite"/>
    </source>
</evidence>
<dbReference type="AlphaFoldDB" id="A0AAV4FX92"/>
<keyword evidence="3" id="KW-1185">Reference proteome</keyword>
<comment type="caution">
    <text evidence="2">The sequence shown here is derived from an EMBL/GenBank/DDBJ whole genome shotgun (WGS) entry which is preliminary data.</text>
</comment>
<organism evidence="2 3">
    <name type="scientific">Elysia marginata</name>
    <dbReference type="NCBI Taxonomy" id="1093978"/>
    <lineage>
        <taxon>Eukaryota</taxon>
        <taxon>Metazoa</taxon>
        <taxon>Spiralia</taxon>
        <taxon>Lophotrochozoa</taxon>
        <taxon>Mollusca</taxon>
        <taxon>Gastropoda</taxon>
        <taxon>Heterobranchia</taxon>
        <taxon>Euthyneura</taxon>
        <taxon>Panpulmonata</taxon>
        <taxon>Sacoglossa</taxon>
        <taxon>Placobranchoidea</taxon>
        <taxon>Plakobranchidae</taxon>
        <taxon>Elysia</taxon>
    </lineage>
</organism>
<proteinExistence type="predicted"/>
<gene>
    <name evidence="2" type="ORF">ElyMa_005812000</name>
</gene>
<evidence type="ECO:0000313" key="2">
    <source>
        <dbReference type="EMBL" id="GFR76910.1"/>
    </source>
</evidence>
<name>A0AAV4FX92_9GAST</name>
<feature type="region of interest" description="Disordered" evidence="1">
    <location>
        <begin position="62"/>
        <end position="87"/>
    </location>
</feature>
<reference evidence="2 3" key="1">
    <citation type="journal article" date="2021" name="Elife">
        <title>Chloroplast acquisition without the gene transfer in kleptoplastic sea slugs, Plakobranchus ocellatus.</title>
        <authorList>
            <person name="Maeda T."/>
            <person name="Takahashi S."/>
            <person name="Yoshida T."/>
            <person name="Shimamura S."/>
            <person name="Takaki Y."/>
            <person name="Nagai Y."/>
            <person name="Toyoda A."/>
            <person name="Suzuki Y."/>
            <person name="Arimoto A."/>
            <person name="Ishii H."/>
            <person name="Satoh N."/>
            <person name="Nishiyama T."/>
            <person name="Hasebe M."/>
            <person name="Maruyama T."/>
            <person name="Minagawa J."/>
            <person name="Obokata J."/>
            <person name="Shigenobu S."/>
        </authorList>
    </citation>
    <scope>NUCLEOTIDE SEQUENCE [LARGE SCALE GENOMIC DNA]</scope>
</reference>
<dbReference type="Proteomes" id="UP000762676">
    <property type="component" value="Unassembled WGS sequence"/>
</dbReference>